<feature type="transmembrane region" description="Helical" evidence="4">
    <location>
        <begin position="414"/>
        <end position="431"/>
    </location>
</feature>
<dbReference type="Proteomes" id="UP000000600">
    <property type="component" value="Unassembled WGS sequence"/>
</dbReference>
<feature type="transmembrane region" description="Helical" evidence="4">
    <location>
        <begin position="578"/>
        <end position="598"/>
    </location>
</feature>
<evidence type="ECO:0000256" key="1">
    <source>
        <dbReference type="ARBA" id="ARBA00022729"/>
    </source>
</evidence>
<feature type="transmembrane region" description="Helical" evidence="4">
    <location>
        <begin position="312"/>
        <end position="342"/>
    </location>
</feature>
<reference evidence="5 6" key="1">
    <citation type="journal article" date="2006" name="Nature">
        <title>Global trends of whole-genome duplications revealed by the ciliate Paramecium tetraurelia.</title>
        <authorList>
            <consortium name="Genoscope"/>
            <person name="Aury J.-M."/>
            <person name="Jaillon O."/>
            <person name="Duret L."/>
            <person name="Noel B."/>
            <person name="Jubin C."/>
            <person name="Porcel B.M."/>
            <person name="Segurens B."/>
            <person name="Daubin V."/>
            <person name="Anthouard V."/>
            <person name="Aiach N."/>
            <person name="Arnaiz O."/>
            <person name="Billaut A."/>
            <person name="Beisson J."/>
            <person name="Blanc I."/>
            <person name="Bouhouche K."/>
            <person name="Camara F."/>
            <person name="Duharcourt S."/>
            <person name="Guigo R."/>
            <person name="Gogendeau D."/>
            <person name="Katinka M."/>
            <person name="Keller A.-M."/>
            <person name="Kissmehl R."/>
            <person name="Klotz C."/>
            <person name="Koll F."/>
            <person name="Le Moue A."/>
            <person name="Lepere C."/>
            <person name="Malinsky S."/>
            <person name="Nowacki M."/>
            <person name="Nowak J.K."/>
            <person name="Plattner H."/>
            <person name="Poulain J."/>
            <person name="Ruiz F."/>
            <person name="Serrano V."/>
            <person name="Zagulski M."/>
            <person name="Dessen P."/>
            <person name="Betermier M."/>
            <person name="Weissenbach J."/>
            <person name="Scarpelli C."/>
            <person name="Schachter V."/>
            <person name="Sperling L."/>
            <person name="Meyer E."/>
            <person name="Cohen J."/>
            <person name="Wincker P."/>
        </authorList>
    </citation>
    <scope>NUCLEOTIDE SEQUENCE [LARGE SCALE GENOMIC DNA]</scope>
    <source>
        <strain evidence="5 6">Stock d4-2</strain>
    </source>
</reference>
<name>A0CE42_PARTE</name>
<dbReference type="InParanoid" id="A0CE42"/>
<organism evidence="5 6">
    <name type="scientific">Paramecium tetraurelia</name>
    <dbReference type="NCBI Taxonomy" id="5888"/>
    <lineage>
        <taxon>Eukaryota</taxon>
        <taxon>Sar</taxon>
        <taxon>Alveolata</taxon>
        <taxon>Ciliophora</taxon>
        <taxon>Intramacronucleata</taxon>
        <taxon>Oligohymenophorea</taxon>
        <taxon>Peniculida</taxon>
        <taxon>Parameciidae</taxon>
        <taxon>Paramecium</taxon>
    </lineage>
</organism>
<dbReference type="RefSeq" id="XP_001436456.1">
    <property type="nucleotide sequence ID" value="XM_001436419.1"/>
</dbReference>
<sequence length="702" mass="82138">MKNAMMVIQYHLMVVLNANINVLMVVIYVTKENVYQDMFIKQCDDGNIIPFDGCYECQIQCQIGHEYINQQCVSICGDRITSNNEDCDDGNSIEFDGCHLCKYSCPLNCQICYQGECIVCDNHYELIDSGQCQIQNLINDLQCNDYNDFPNDGCYNSQIEQHWICQTISQISECTYSLNPQIIVTYLNMASNIQYVKISFNQEVKILTDILLSQSIKTQILEVSSDDQIINVQIIYEAGHQIAFVEYILEIEIFKLLDFKPILEITLNQQVVNINEVAINPNSYYLTLKNPTYLDELQSDLAQKLLQINKSIIYSLGAIGLMSLLLGFSSIFLNILTVLQYYSYLRYINLEFPSNLMIYFEIGDLLTMQPLLDVIHFQDLLNFFSDDQSFQQSYGKFQFYKLNADLLQNIQTQMLQFLLMGLLFIIPLNYFKRIVYYKIFTQSFFEKISCKQLQKKDCIFKFYKIFYTFMKRLISWDDLLTYQGFRQILIINGWDLVFKTLLFIQSANALNFKDIIQIILALLILFTYFLIIIQSCNQSQSKNQRLLNLLFGDKFEIFNLIRIIYFFVILIFCQREKIIQIIMISSSCLFSLTLIYCYRDTFENKNLIVQLVIEIIVFIFTLTSIIYIQEFSMGEELKIIFGWFHIAILSIGTIVQFLVIIYEKLKKASNIESLSDKKLKQHKNNSHLILHEASKRIVIQQS</sequence>
<dbReference type="OMA" id="CQIGHEY"/>
<dbReference type="GeneID" id="5022241"/>
<keyword evidence="6" id="KW-1185">Reference proteome</keyword>
<feature type="transmembrane region" description="Helical" evidence="4">
    <location>
        <begin position="555"/>
        <end position="572"/>
    </location>
</feature>
<dbReference type="OrthoDB" id="10391329at2759"/>
<feature type="transmembrane region" description="Helical" evidence="4">
    <location>
        <begin position="607"/>
        <end position="628"/>
    </location>
</feature>
<evidence type="ECO:0008006" key="7">
    <source>
        <dbReference type="Google" id="ProtNLM"/>
    </source>
</evidence>
<keyword evidence="4" id="KW-1133">Transmembrane helix</keyword>
<dbReference type="Pfam" id="PF13948">
    <property type="entry name" value="DUF4215"/>
    <property type="match status" value="1"/>
</dbReference>
<keyword evidence="4" id="KW-0472">Membrane</keyword>
<keyword evidence="4" id="KW-0812">Transmembrane</keyword>
<evidence type="ECO:0000256" key="2">
    <source>
        <dbReference type="ARBA" id="ARBA00022737"/>
    </source>
</evidence>
<protein>
    <recommendedName>
        <fullName evidence="7">Transmembrane protein</fullName>
    </recommendedName>
</protein>
<evidence type="ECO:0000313" key="6">
    <source>
        <dbReference type="Proteomes" id="UP000000600"/>
    </source>
</evidence>
<accession>A0CE42</accession>
<proteinExistence type="predicted"/>
<dbReference type="NCBIfam" id="TIGR02232">
    <property type="entry name" value="myxo_disulf_rpt"/>
    <property type="match status" value="1"/>
</dbReference>
<feature type="transmembrane region" description="Helical" evidence="4">
    <location>
        <begin position="6"/>
        <end position="29"/>
    </location>
</feature>
<keyword evidence="3" id="KW-1015">Disulfide bond</keyword>
<feature type="transmembrane region" description="Helical" evidence="4">
    <location>
        <begin position="515"/>
        <end position="534"/>
    </location>
</feature>
<feature type="transmembrane region" description="Helical" evidence="4">
    <location>
        <begin position="640"/>
        <end position="662"/>
    </location>
</feature>
<dbReference type="HOGENOM" id="CLU_468119_0_0_1"/>
<dbReference type="InterPro" id="IPR011936">
    <property type="entry name" value="Myxo_disulph_rpt"/>
</dbReference>
<dbReference type="PANTHER" id="PTHR38934:SF6">
    <property type="entry name" value="CHROMOSOME UNDETERMINED SCAFFOLD_176, WHOLE GENOME SHOTGUN SEQUENCE"/>
    <property type="match status" value="1"/>
</dbReference>
<evidence type="ECO:0000256" key="3">
    <source>
        <dbReference type="ARBA" id="ARBA00023157"/>
    </source>
</evidence>
<dbReference type="KEGG" id="ptm:GSPATT00007271001"/>
<dbReference type="AlphaFoldDB" id="A0CE42"/>
<dbReference type="PANTHER" id="PTHR38934">
    <property type="entry name" value="HYPHALLY REGULATED CELL WALL PROTEIN 1"/>
    <property type="match status" value="1"/>
</dbReference>
<keyword evidence="1" id="KW-0732">Signal</keyword>
<evidence type="ECO:0000313" key="5">
    <source>
        <dbReference type="EMBL" id="CAK69059.1"/>
    </source>
</evidence>
<dbReference type="EMBL" id="CT868063">
    <property type="protein sequence ID" value="CAK69059.1"/>
    <property type="molecule type" value="Genomic_DNA"/>
</dbReference>
<gene>
    <name evidence="5" type="ORF">GSPATT00007271001</name>
</gene>
<evidence type="ECO:0000256" key="4">
    <source>
        <dbReference type="SAM" id="Phobius"/>
    </source>
</evidence>
<keyword evidence="2" id="KW-0677">Repeat</keyword>